<gene>
    <name evidence="9" type="ORF">DNFV4_03339</name>
</gene>
<dbReference type="SUPFAM" id="SSF53448">
    <property type="entry name" value="Nucleotide-diphospho-sugar transferases"/>
    <property type="match status" value="1"/>
</dbReference>
<keyword evidence="3" id="KW-0479">Metal-binding</keyword>
<sequence>MGEDKRFIKVGGRTLFDRVLDSLEPLFEEVIISVAVESDWLPVRGHRVVPDALPNCATLGGVYSGLSASDRDWVFAVACDMPFVNPSVIRTLADARNDADFVIARVKSRLQPMHAFYRKTCLPVLGKMAQNGDLRLQGLVSSSALHGLVLTDAEVIHGSEEELSFLNVNTPADFDLARRLLKPA</sequence>
<evidence type="ECO:0000256" key="2">
    <source>
        <dbReference type="ARBA" id="ARBA00022679"/>
    </source>
</evidence>
<evidence type="ECO:0000259" key="8">
    <source>
        <dbReference type="Pfam" id="PF12804"/>
    </source>
</evidence>
<evidence type="ECO:0000313" key="10">
    <source>
        <dbReference type="Proteomes" id="UP001179121"/>
    </source>
</evidence>
<dbReference type="GO" id="GO:0016779">
    <property type="term" value="F:nucleotidyltransferase activity"/>
    <property type="evidence" value="ECO:0007669"/>
    <property type="project" value="UniProtKB-KW"/>
</dbReference>
<dbReference type="Pfam" id="PF12804">
    <property type="entry name" value="NTP_transf_3"/>
    <property type="match status" value="1"/>
</dbReference>
<dbReference type="CDD" id="cd02503">
    <property type="entry name" value="MobA"/>
    <property type="match status" value="1"/>
</dbReference>
<dbReference type="Proteomes" id="UP001179121">
    <property type="component" value="Chromosome"/>
</dbReference>
<dbReference type="EMBL" id="OX365700">
    <property type="protein sequence ID" value="CAI4032909.1"/>
    <property type="molecule type" value="Genomic_DNA"/>
</dbReference>
<dbReference type="PANTHER" id="PTHR19136:SF81">
    <property type="entry name" value="MOLYBDENUM COFACTOR GUANYLYLTRANSFERASE"/>
    <property type="match status" value="1"/>
</dbReference>
<dbReference type="KEGG" id="nti:DNFV4_03339"/>
<dbReference type="Gene3D" id="3.90.550.10">
    <property type="entry name" value="Spore Coat Polysaccharide Biosynthesis Protein SpsA, Chain A"/>
    <property type="match status" value="1"/>
</dbReference>
<dbReference type="InterPro" id="IPR013482">
    <property type="entry name" value="Molybde_CF_guanTrfase"/>
</dbReference>
<organism evidence="9 10">
    <name type="scientific">Nitrospira tepida</name>
    <dbReference type="NCBI Taxonomy" id="2973512"/>
    <lineage>
        <taxon>Bacteria</taxon>
        <taxon>Pseudomonadati</taxon>
        <taxon>Nitrospirota</taxon>
        <taxon>Nitrospiria</taxon>
        <taxon>Nitrospirales</taxon>
        <taxon>Nitrospiraceae</taxon>
        <taxon>Nitrospira</taxon>
    </lineage>
</organism>
<dbReference type="InterPro" id="IPR025877">
    <property type="entry name" value="MobA-like_NTP_Trfase"/>
</dbReference>
<keyword evidence="7" id="KW-0501">Molybdenum cofactor biosynthesis</keyword>
<dbReference type="GO" id="GO:0046872">
    <property type="term" value="F:metal ion binding"/>
    <property type="evidence" value="ECO:0007669"/>
    <property type="project" value="UniProtKB-KW"/>
</dbReference>
<evidence type="ECO:0000256" key="3">
    <source>
        <dbReference type="ARBA" id="ARBA00022723"/>
    </source>
</evidence>
<evidence type="ECO:0000256" key="7">
    <source>
        <dbReference type="ARBA" id="ARBA00023150"/>
    </source>
</evidence>
<dbReference type="AlphaFoldDB" id="A0AA86N1G2"/>
<accession>A0AA86N1G2</accession>
<name>A0AA86N1G2_9BACT</name>
<evidence type="ECO:0000256" key="6">
    <source>
        <dbReference type="ARBA" id="ARBA00023134"/>
    </source>
</evidence>
<keyword evidence="1" id="KW-0963">Cytoplasm</keyword>
<keyword evidence="10" id="KW-1185">Reference proteome</keyword>
<keyword evidence="4" id="KW-0547">Nucleotide-binding</keyword>
<proteinExistence type="predicted"/>
<protein>
    <submittedName>
        <fullName evidence="9">Molybdenum cofactor guanylyltransferase</fullName>
    </submittedName>
</protein>
<evidence type="ECO:0000256" key="1">
    <source>
        <dbReference type="ARBA" id="ARBA00022490"/>
    </source>
</evidence>
<feature type="domain" description="MobA-like NTP transferase" evidence="8">
    <location>
        <begin position="1"/>
        <end position="135"/>
    </location>
</feature>
<keyword evidence="5" id="KW-0460">Magnesium</keyword>
<evidence type="ECO:0000313" key="9">
    <source>
        <dbReference type="EMBL" id="CAI4032909.1"/>
    </source>
</evidence>
<dbReference type="InterPro" id="IPR029044">
    <property type="entry name" value="Nucleotide-diphossugar_trans"/>
</dbReference>
<dbReference type="GO" id="GO:0006777">
    <property type="term" value="P:Mo-molybdopterin cofactor biosynthetic process"/>
    <property type="evidence" value="ECO:0007669"/>
    <property type="project" value="UniProtKB-KW"/>
</dbReference>
<reference evidence="9" key="1">
    <citation type="submission" date="2022-10" db="EMBL/GenBank/DDBJ databases">
        <authorList>
            <person name="Koch H."/>
        </authorList>
    </citation>
    <scope>NUCLEOTIDE SEQUENCE</scope>
    <source>
        <strain evidence="9">DNF</strain>
    </source>
</reference>
<evidence type="ECO:0000256" key="4">
    <source>
        <dbReference type="ARBA" id="ARBA00022741"/>
    </source>
</evidence>
<keyword evidence="9" id="KW-0548">Nucleotidyltransferase</keyword>
<keyword evidence="6" id="KW-0342">GTP-binding</keyword>
<keyword evidence="2" id="KW-0808">Transferase</keyword>
<dbReference type="GO" id="GO:0005525">
    <property type="term" value="F:GTP binding"/>
    <property type="evidence" value="ECO:0007669"/>
    <property type="project" value="UniProtKB-KW"/>
</dbReference>
<dbReference type="PANTHER" id="PTHR19136">
    <property type="entry name" value="MOLYBDENUM COFACTOR GUANYLYLTRANSFERASE"/>
    <property type="match status" value="1"/>
</dbReference>
<evidence type="ECO:0000256" key="5">
    <source>
        <dbReference type="ARBA" id="ARBA00022842"/>
    </source>
</evidence>